<evidence type="ECO:0000313" key="1">
    <source>
        <dbReference type="EMBL" id="KAK4547015.1"/>
    </source>
</evidence>
<reference evidence="1 2" key="1">
    <citation type="submission" date="2021-11" db="EMBL/GenBank/DDBJ databases">
        <title>Black yeast isolated from Biological Soil Crust.</title>
        <authorList>
            <person name="Kurbessoian T."/>
        </authorList>
    </citation>
    <scope>NUCLEOTIDE SEQUENCE [LARGE SCALE GENOMIC DNA]</scope>
    <source>
        <strain evidence="1 2">CCFEE 5522</strain>
    </source>
</reference>
<comment type="caution">
    <text evidence="1">The sequence shown here is derived from an EMBL/GenBank/DDBJ whole genome shotgun (WGS) entry which is preliminary data.</text>
</comment>
<name>A0AAV9JNP0_9PEZI</name>
<proteinExistence type="predicted"/>
<dbReference type="AlphaFoldDB" id="A0AAV9JNP0"/>
<accession>A0AAV9JNP0</accession>
<sequence length="221" mass="24632">MSPPTLLGLPPELRCMMYDHLFTDVFKGAGIDDTDTYRLPSEWPSCHYSTYASLVNTCKQVHAEAVPYFEAHHLADGITVYTDSVPHLHALYTATAALKAAYQHNINFSLRDTCVLLCRDYLQENAEHFAIVPKFAPEMDAWILGHANQVQHDFATSAALDTEGWHECSACRTKLHVVRRCAPAGASVRHCTKQAVSVVAREINNDPCTLYVGVMGRVRDL</sequence>
<dbReference type="Proteomes" id="UP001324427">
    <property type="component" value="Unassembled WGS sequence"/>
</dbReference>
<organism evidence="1 2">
    <name type="scientific">Oleoguttula mirabilis</name>
    <dbReference type="NCBI Taxonomy" id="1507867"/>
    <lineage>
        <taxon>Eukaryota</taxon>
        <taxon>Fungi</taxon>
        <taxon>Dikarya</taxon>
        <taxon>Ascomycota</taxon>
        <taxon>Pezizomycotina</taxon>
        <taxon>Dothideomycetes</taxon>
        <taxon>Dothideomycetidae</taxon>
        <taxon>Mycosphaerellales</taxon>
        <taxon>Teratosphaeriaceae</taxon>
        <taxon>Oleoguttula</taxon>
    </lineage>
</organism>
<protein>
    <submittedName>
        <fullName evidence="1">Uncharacterized protein</fullName>
    </submittedName>
</protein>
<keyword evidence="2" id="KW-1185">Reference proteome</keyword>
<evidence type="ECO:0000313" key="2">
    <source>
        <dbReference type="Proteomes" id="UP001324427"/>
    </source>
</evidence>
<dbReference type="EMBL" id="JAVFHQ010000012">
    <property type="protein sequence ID" value="KAK4547015.1"/>
    <property type="molecule type" value="Genomic_DNA"/>
</dbReference>
<gene>
    <name evidence="1" type="ORF">LTR36_001235</name>
</gene>